<feature type="domain" description="HNH nuclease" evidence="1">
    <location>
        <begin position="37"/>
        <end position="94"/>
    </location>
</feature>
<proteinExistence type="predicted"/>
<evidence type="ECO:0000313" key="2">
    <source>
        <dbReference type="EMBL" id="OTQ51540.1"/>
    </source>
</evidence>
<organism evidence="2 3">
    <name type="scientific">Gilliamella apis</name>
    <dbReference type="NCBI Taxonomy" id="1970738"/>
    <lineage>
        <taxon>Bacteria</taxon>
        <taxon>Pseudomonadati</taxon>
        <taxon>Pseudomonadota</taxon>
        <taxon>Gammaproteobacteria</taxon>
        <taxon>Orbales</taxon>
        <taxon>Orbaceae</taxon>
        <taxon>Gilliamella</taxon>
    </lineage>
</organism>
<sequence>MIKLEKGKKTDYLSDDKVQELIERYKSNSDTVWNHEKIKERLLESSNSKCAYCECQLQIEDSYVEVEHFKCKKRYPDEVVNWDNLLPSCKRCNLRKGSLDVVITPIINPYEDDPKLHLSIQACRLYPKGNVGSKGDNTIKKLALNDYERLLQSRFEASNRINKYIDDLVNNKSNIDYVRNNMITTLELCQPDKAFSAFLAFTLLNNKDTKIIKQVLIDNDLWDDDLNEMYETCKKIALDSR</sequence>
<dbReference type="OrthoDB" id="9816185at2"/>
<dbReference type="SMART" id="SM00507">
    <property type="entry name" value="HNHc"/>
    <property type="match status" value="1"/>
</dbReference>
<dbReference type="RefSeq" id="WP_086320132.1">
    <property type="nucleotide sequence ID" value="NZ_NASK01000078.1"/>
</dbReference>
<dbReference type="CDD" id="cd00085">
    <property type="entry name" value="HNHc"/>
    <property type="match status" value="1"/>
</dbReference>
<dbReference type="Gene3D" id="1.10.30.50">
    <property type="match status" value="1"/>
</dbReference>
<name>A0A242NWC8_9GAMM</name>
<evidence type="ECO:0000313" key="3">
    <source>
        <dbReference type="Proteomes" id="UP000194968"/>
    </source>
</evidence>
<dbReference type="EMBL" id="NASK01000078">
    <property type="protein sequence ID" value="OTQ51540.1"/>
    <property type="molecule type" value="Genomic_DNA"/>
</dbReference>
<gene>
    <name evidence="2" type="ORF">B6D06_02810</name>
</gene>
<comment type="caution">
    <text evidence="2">The sequence shown here is derived from an EMBL/GenBank/DDBJ whole genome shotgun (WGS) entry which is preliminary data.</text>
</comment>
<reference evidence="2 3" key="1">
    <citation type="submission" date="2017-03" db="EMBL/GenBank/DDBJ databases">
        <title>Comparative genomics of honeybee gut symbionts reveal geographically distinct and subgroup specific antibiotic resistance.</title>
        <authorList>
            <person name="Ludvigsen J."/>
            <person name="Porcellato D."/>
            <person name="Labee-Lund T.M."/>
            <person name="Amdam G.V."/>
            <person name="Rudi K."/>
        </authorList>
    </citation>
    <scope>NUCLEOTIDE SEQUENCE [LARGE SCALE GENOMIC DNA]</scope>
    <source>
        <strain evidence="2 3">A-4-12</strain>
    </source>
</reference>
<accession>A0A242NWC8</accession>
<dbReference type="AlphaFoldDB" id="A0A242NWC8"/>
<dbReference type="InterPro" id="IPR003615">
    <property type="entry name" value="HNH_nuc"/>
</dbReference>
<evidence type="ECO:0000259" key="1">
    <source>
        <dbReference type="SMART" id="SM00507"/>
    </source>
</evidence>
<protein>
    <recommendedName>
        <fullName evidence="1">HNH nuclease domain-containing protein</fullName>
    </recommendedName>
</protein>
<dbReference type="Proteomes" id="UP000194968">
    <property type="component" value="Unassembled WGS sequence"/>
</dbReference>